<reference evidence="1 2" key="1">
    <citation type="submission" date="2018-04" db="EMBL/GenBank/DDBJ databases">
        <title>Aerococcus urinae genomes.</title>
        <authorList>
            <person name="Hilt E."/>
            <person name="Gilbert N.M."/>
            <person name="Thomas-White K."/>
            <person name="Putonti C."/>
            <person name="Lewis A.L."/>
            <person name="Visck K.L."/>
            <person name="Wolfe A.J."/>
        </authorList>
    </citation>
    <scope>NUCLEOTIDE SEQUENCE [LARGE SCALE GENOMIC DNA]</scope>
    <source>
        <strain evidence="1 2">UMB7480</strain>
    </source>
</reference>
<dbReference type="RefSeq" id="WP_101560408.1">
    <property type="nucleotide sequence ID" value="NZ_JAMDYC010000002.1"/>
</dbReference>
<dbReference type="EMBL" id="QMHM01000009">
    <property type="protein sequence ID" value="RAV79139.1"/>
    <property type="molecule type" value="Genomic_DNA"/>
</dbReference>
<gene>
    <name evidence="1" type="ORF">DBT54_05845</name>
</gene>
<name>A0A329NRW1_9LACT</name>
<evidence type="ECO:0000313" key="1">
    <source>
        <dbReference type="EMBL" id="RAV79139.1"/>
    </source>
</evidence>
<sequence>MLDIKSKLRRIRSLNQEINACIAERQSLYNSFLKSPQLKSDYVHGGKQVSLEDKYLKVIEMGEEINRKVDQLIDLKIEVSHLIDQLEDVRYRNVLRSYYLTEKTWEQVAVDNHWSYQHTMRLHGQALKELQEEIK</sequence>
<organism evidence="1 2">
    <name type="scientific">Aerococcus urinae</name>
    <dbReference type="NCBI Taxonomy" id="1376"/>
    <lineage>
        <taxon>Bacteria</taxon>
        <taxon>Bacillati</taxon>
        <taxon>Bacillota</taxon>
        <taxon>Bacilli</taxon>
        <taxon>Lactobacillales</taxon>
        <taxon>Aerococcaceae</taxon>
        <taxon>Aerococcus</taxon>
    </lineage>
</organism>
<dbReference type="SUPFAM" id="SSF88659">
    <property type="entry name" value="Sigma3 and sigma4 domains of RNA polymerase sigma factors"/>
    <property type="match status" value="1"/>
</dbReference>
<dbReference type="InterPro" id="IPR010861">
    <property type="entry name" value="DUF1492"/>
</dbReference>
<dbReference type="GeneID" id="86858513"/>
<accession>A0A329NRW1</accession>
<dbReference type="Pfam" id="PF07374">
    <property type="entry name" value="DUF1492"/>
    <property type="match status" value="1"/>
</dbReference>
<evidence type="ECO:0000313" key="2">
    <source>
        <dbReference type="Proteomes" id="UP000251923"/>
    </source>
</evidence>
<dbReference type="Gene3D" id="1.20.140.160">
    <property type="match status" value="1"/>
</dbReference>
<dbReference type="AlphaFoldDB" id="A0A329NRW1"/>
<protein>
    <submittedName>
        <fullName evidence="1">DUF1492 domain-containing protein</fullName>
    </submittedName>
</protein>
<dbReference type="InterPro" id="IPR013324">
    <property type="entry name" value="RNA_pol_sigma_r3/r4-like"/>
</dbReference>
<comment type="caution">
    <text evidence="1">The sequence shown here is derived from an EMBL/GenBank/DDBJ whole genome shotgun (WGS) entry which is preliminary data.</text>
</comment>
<proteinExistence type="predicted"/>
<dbReference type="Proteomes" id="UP000251923">
    <property type="component" value="Unassembled WGS sequence"/>
</dbReference>